<dbReference type="InterPro" id="IPR055217">
    <property type="entry name" value="TPR_EMC2"/>
</dbReference>
<gene>
    <name evidence="6" type="ORF">B0H67DRAFT_170881</name>
</gene>
<dbReference type="SUPFAM" id="SSF48452">
    <property type="entry name" value="TPR-like"/>
    <property type="match status" value="1"/>
</dbReference>
<dbReference type="Proteomes" id="UP001172102">
    <property type="component" value="Unassembled WGS sequence"/>
</dbReference>
<dbReference type="InterPro" id="IPR039856">
    <property type="entry name" value="EMC2-like"/>
</dbReference>
<comment type="similarity">
    <text evidence="4">Belongs to the EMC2 family.</text>
</comment>
<comment type="subunit">
    <text evidence="4">Component of the ER membrane protein complex (EMC).</text>
</comment>
<evidence type="ECO:0000259" key="5">
    <source>
        <dbReference type="Pfam" id="PF22890"/>
    </source>
</evidence>
<dbReference type="FunFam" id="1.25.40.10:FF:001208">
    <property type="entry name" value="Tetratricopeptide repeat domain-containing protein"/>
    <property type="match status" value="1"/>
</dbReference>
<comment type="caution">
    <text evidence="6">The sequence shown here is derived from an EMBL/GenBank/DDBJ whole genome shotgun (WGS) entry which is preliminary data.</text>
</comment>
<dbReference type="EMBL" id="JAUKUA010000003">
    <property type="protein sequence ID" value="KAK0719940.1"/>
    <property type="molecule type" value="Genomic_DNA"/>
</dbReference>
<dbReference type="InterPro" id="IPR011990">
    <property type="entry name" value="TPR-like_helical_dom_sf"/>
</dbReference>
<feature type="repeat" description="TPR" evidence="3">
    <location>
        <begin position="160"/>
        <end position="193"/>
    </location>
</feature>
<dbReference type="PROSITE" id="PS50005">
    <property type="entry name" value="TPR"/>
    <property type="match status" value="1"/>
</dbReference>
<sequence>MAPSLLHPPSQLSPSAALQLSQQAPVVLRDSPSTVSSSPLTALFSASETADLWIKYENLLLSCLRTGDERAAHQCLERLVARFGDDNERIMALKGLLKEADAQNNDELEVVLKEYDQILSENDTNIPITKRRIALLRSLGRVSDAVSSLVQFLKFSPTDAEAWSELADLYLAQGMYPQAIYAMEEVLVLAPNAWNIHARIGEMQYMAATAPGAGSPSYQKYLAEALKRFSRSIELCDDYLRGYYGLKLITTKLIRDLTKAAKQTDETEFTLPDPTTVERLNELATAKLSEIVRRSTAQEPGWRGYDKLEVAAAREILSEDASAASRTER</sequence>
<keyword evidence="1" id="KW-0677">Repeat</keyword>
<feature type="domain" description="EMC2 TPR-like" evidence="5">
    <location>
        <begin position="95"/>
        <end position="211"/>
    </location>
</feature>
<organism evidence="6 7">
    <name type="scientific">Lasiosphaeris hirsuta</name>
    <dbReference type="NCBI Taxonomy" id="260670"/>
    <lineage>
        <taxon>Eukaryota</taxon>
        <taxon>Fungi</taxon>
        <taxon>Dikarya</taxon>
        <taxon>Ascomycota</taxon>
        <taxon>Pezizomycotina</taxon>
        <taxon>Sordariomycetes</taxon>
        <taxon>Sordariomycetidae</taxon>
        <taxon>Sordariales</taxon>
        <taxon>Lasiosphaeriaceae</taxon>
        <taxon>Lasiosphaeris</taxon>
    </lineage>
</organism>
<keyword evidence="4" id="KW-0472">Membrane</keyword>
<proteinExistence type="inferred from homology"/>
<dbReference type="AlphaFoldDB" id="A0AA40AQ65"/>
<comment type="subcellular location">
    <subcellularLocation>
        <location evidence="4">Endoplasmic reticulum membrane</location>
        <topology evidence="4">Peripheral membrane protein</topology>
        <orientation evidence="4">Cytoplasmic side</orientation>
    </subcellularLocation>
</comment>
<evidence type="ECO:0000256" key="2">
    <source>
        <dbReference type="ARBA" id="ARBA00022803"/>
    </source>
</evidence>
<evidence type="ECO:0000313" key="6">
    <source>
        <dbReference type="EMBL" id="KAK0719940.1"/>
    </source>
</evidence>
<dbReference type="PANTHER" id="PTHR12760">
    <property type="entry name" value="TETRATRICOPEPTIDE REPEAT PROTEIN"/>
    <property type="match status" value="1"/>
</dbReference>
<evidence type="ECO:0000256" key="1">
    <source>
        <dbReference type="ARBA" id="ARBA00022737"/>
    </source>
</evidence>
<accession>A0AA40AQ65</accession>
<dbReference type="Gene3D" id="1.25.40.10">
    <property type="entry name" value="Tetratricopeptide repeat domain"/>
    <property type="match status" value="1"/>
</dbReference>
<evidence type="ECO:0000256" key="3">
    <source>
        <dbReference type="PROSITE-ProRule" id="PRU00339"/>
    </source>
</evidence>
<name>A0AA40AQ65_9PEZI</name>
<protein>
    <recommendedName>
        <fullName evidence="4">ER membrane protein complex subunit 2</fullName>
    </recommendedName>
</protein>
<dbReference type="InterPro" id="IPR019734">
    <property type="entry name" value="TPR_rpt"/>
</dbReference>
<keyword evidence="2 3" id="KW-0802">TPR repeat</keyword>
<dbReference type="Pfam" id="PF22890">
    <property type="entry name" value="TPR_EMC2"/>
    <property type="match status" value="1"/>
</dbReference>
<evidence type="ECO:0000313" key="7">
    <source>
        <dbReference type="Proteomes" id="UP001172102"/>
    </source>
</evidence>
<comment type="function">
    <text evidence="4">Part of the endoplasmic reticulum membrane protein complex (EMC) that enables the energy-independent insertion into endoplasmic reticulum membranes of newly synthesized membrane proteins.</text>
</comment>
<evidence type="ECO:0000256" key="4">
    <source>
        <dbReference type="RuleBase" id="RU367091"/>
    </source>
</evidence>
<reference evidence="6" key="1">
    <citation type="submission" date="2023-06" db="EMBL/GenBank/DDBJ databases">
        <title>Genome-scale phylogeny and comparative genomics of the fungal order Sordariales.</title>
        <authorList>
            <consortium name="Lawrence Berkeley National Laboratory"/>
            <person name="Hensen N."/>
            <person name="Bonometti L."/>
            <person name="Westerberg I."/>
            <person name="Brannstrom I.O."/>
            <person name="Guillou S."/>
            <person name="Cros-Aarteil S."/>
            <person name="Calhoun S."/>
            <person name="Haridas S."/>
            <person name="Kuo A."/>
            <person name="Mondo S."/>
            <person name="Pangilinan J."/>
            <person name="Riley R."/>
            <person name="Labutti K."/>
            <person name="Andreopoulos B."/>
            <person name="Lipzen A."/>
            <person name="Chen C."/>
            <person name="Yanf M."/>
            <person name="Daum C."/>
            <person name="Ng V."/>
            <person name="Clum A."/>
            <person name="Steindorff A."/>
            <person name="Ohm R."/>
            <person name="Martin F."/>
            <person name="Silar P."/>
            <person name="Natvig D."/>
            <person name="Lalanne C."/>
            <person name="Gautier V."/>
            <person name="Ament-Velasquez S.L."/>
            <person name="Kruys A."/>
            <person name="Hutchinson M.I."/>
            <person name="Powell A.J."/>
            <person name="Barry K."/>
            <person name="Miller A.N."/>
            <person name="Grigoriev I.V."/>
            <person name="Debuchy R."/>
            <person name="Gladieux P."/>
            <person name="Thoren M.H."/>
            <person name="Johannesson H."/>
        </authorList>
    </citation>
    <scope>NUCLEOTIDE SEQUENCE</scope>
    <source>
        <strain evidence="6">SMH4607-1</strain>
    </source>
</reference>
<keyword evidence="7" id="KW-1185">Reference proteome</keyword>
<dbReference type="GO" id="GO:0072546">
    <property type="term" value="C:EMC complex"/>
    <property type="evidence" value="ECO:0007669"/>
    <property type="project" value="UniProtKB-UniRule"/>
</dbReference>
<keyword evidence="4" id="KW-0256">Endoplasmic reticulum</keyword>